<dbReference type="SUPFAM" id="SSF53756">
    <property type="entry name" value="UDP-Glycosyltransferase/glycogen phosphorylase"/>
    <property type="match status" value="1"/>
</dbReference>
<dbReference type="InterPro" id="IPR028098">
    <property type="entry name" value="Glyco_trans_4-like_N"/>
</dbReference>
<evidence type="ECO:0000259" key="4">
    <source>
        <dbReference type="Pfam" id="PF13439"/>
    </source>
</evidence>
<dbReference type="InterPro" id="IPR050194">
    <property type="entry name" value="Glycosyltransferase_grp1"/>
</dbReference>
<proteinExistence type="predicted"/>
<dbReference type="EMBL" id="JBGGTQ010000006">
    <property type="protein sequence ID" value="MEZ0493340.1"/>
    <property type="molecule type" value="Genomic_DNA"/>
</dbReference>
<dbReference type="Pfam" id="PF13439">
    <property type="entry name" value="Glyco_transf_4"/>
    <property type="match status" value="1"/>
</dbReference>
<protein>
    <submittedName>
        <fullName evidence="5">Glycosyltransferase</fullName>
        <ecNumber evidence="5">2.4.-.-</ecNumber>
    </submittedName>
</protein>
<dbReference type="Pfam" id="PF00534">
    <property type="entry name" value="Glycos_transf_1"/>
    <property type="match status" value="1"/>
</dbReference>
<keyword evidence="6" id="KW-1185">Reference proteome</keyword>
<dbReference type="RefSeq" id="WP_370719585.1">
    <property type="nucleotide sequence ID" value="NZ_JBGGTQ010000006.1"/>
</dbReference>
<evidence type="ECO:0000256" key="2">
    <source>
        <dbReference type="ARBA" id="ARBA00022679"/>
    </source>
</evidence>
<dbReference type="PANTHER" id="PTHR45947">
    <property type="entry name" value="SULFOQUINOVOSYL TRANSFERASE SQD2"/>
    <property type="match status" value="1"/>
</dbReference>
<dbReference type="Gene3D" id="3.40.50.2000">
    <property type="entry name" value="Glycogen Phosphorylase B"/>
    <property type="match status" value="2"/>
</dbReference>
<accession>A0ABV4I3S6</accession>
<sequence>MPRVAVVRHTFGLPSEPFVLTQARAFTRWEPVLVSRDEVPAEVAGALASHSLAAAAGARAAALHTAGLASGPLTAVLRSLRVDAVLAHFGFEAACALPATRRAGVPLATVFHGVDATTSRTDLLRARHVSWATYARRARALAHRGDLFLPVSDHLRRRVLDRGFPAERTVTHHLGIDLEDLPVADPVPGTVVHVGRLVPKKGHATLFRALTGMPGVRLTCVGDGPLRAELTALARDLRLDVEFTGALDHAETLRRTARSSLLCLPSTTGPTGDQEGLGQVLLEAGALGRPVVATRHGGIPSAVLDGTTGLLVPEQDPDALAAAIRRVLERPRLAADLGQAAARHVRENFDVRTRTAHLELLLDELRDGVPEGGPR</sequence>
<evidence type="ECO:0000259" key="3">
    <source>
        <dbReference type="Pfam" id="PF00534"/>
    </source>
</evidence>
<evidence type="ECO:0000256" key="1">
    <source>
        <dbReference type="ARBA" id="ARBA00022676"/>
    </source>
</evidence>
<evidence type="ECO:0000313" key="6">
    <source>
        <dbReference type="Proteomes" id="UP001566476"/>
    </source>
</evidence>
<dbReference type="PANTHER" id="PTHR45947:SF14">
    <property type="entry name" value="SLL1723 PROTEIN"/>
    <property type="match status" value="1"/>
</dbReference>
<dbReference type="InterPro" id="IPR001296">
    <property type="entry name" value="Glyco_trans_1"/>
</dbReference>
<dbReference type="GO" id="GO:0016757">
    <property type="term" value="F:glycosyltransferase activity"/>
    <property type="evidence" value="ECO:0007669"/>
    <property type="project" value="UniProtKB-KW"/>
</dbReference>
<gene>
    <name evidence="5" type="ORF">AB2L28_13955</name>
</gene>
<organism evidence="5 6">
    <name type="scientific">Kineococcus mangrovi</name>
    <dbReference type="NCBI Taxonomy" id="1660183"/>
    <lineage>
        <taxon>Bacteria</taxon>
        <taxon>Bacillati</taxon>
        <taxon>Actinomycetota</taxon>
        <taxon>Actinomycetes</taxon>
        <taxon>Kineosporiales</taxon>
        <taxon>Kineosporiaceae</taxon>
        <taxon>Kineococcus</taxon>
    </lineage>
</organism>
<dbReference type="Proteomes" id="UP001566476">
    <property type="component" value="Unassembled WGS sequence"/>
</dbReference>
<evidence type="ECO:0000313" key="5">
    <source>
        <dbReference type="EMBL" id="MEZ0493340.1"/>
    </source>
</evidence>
<reference evidence="5 6" key="1">
    <citation type="submission" date="2024-07" db="EMBL/GenBank/DDBJ databases">
        <authorList>
            <person name="Thanompreechachai J."/>
            <person name="Duangmal K."/>
        </authorList>
    </citation>
    <scope>NUCLEOTIDE SEQUENCE [LARGE SCALE GENOMIC DNA]</scope>
    <source>
        <strain evidence="5 6">TBRC 1896</strain>
    </source>
</reference>
<feature type="domain" description="Glycosyltransferase subfamily 4-like N-terminal" evidence="4">
    <location>
        <begin position="70"/>
        <end position="179"/>
    </location>
</feature>
<feature type="domain" description="Glycosyl transferase family 1" evidence="3">
    <location>
        <begin position="190"/>
        <end position="343"/>
    </location>
</feature>
<keyword evidence="2 5" id="KW-0808">Transferase</keyword>
<dbReference type="EC" id="2.4.-.-" evidence="5"/>
<keyword evidence="1 5" id="KW-0328">Glycosyltransferase</keyword>
<name>A0ABV4I3S6_9ACTN</name>
<comment type="caution">
    <text evidence="5">The sequence shown here is derived from an EMBL/GenBank/DDBJ whole genome shotgun (WGS) entry which is preliminary data.</text>
</comment>